<dbReference type="Pfam" id="PF11209">
    <property type="entry name" value="LmeA"/>
    <property type="match status" value="1"/>
</dbReference>
<protein>
    <recommendedName>
        <fullName evidence="3">DUF2993 family protein</fullName>
    </recommendedName>
</protein>
<dbReference type="EMBL" id="BOMW01000033">
    <property type="protein sequence ID" value="GIF06011.1"/>
    <property type="molecule type" value="Genomic_DNA"/>
</dbReference>
<name>A0A919N7U6_9ACTN</name>
<comment type="caution">
    <text evidence="1">The sequence shown here is derived from an EMBL/GenBank/DDBJ whole genome shotgun (WGS) entry which is preliminary data.</text>
</comment>
<dbReference type="InterPro" id="IPR021373">
    <property type="entry name" value="DUF2993"/>
</dbReference>
<dbReference type="AlphaFoldDB" id="A0A919N7U6"/>
<evidence type="ECO:0000313" key="1">
    <source>
        <dbReference type="EMBL" id="GIF06011.1"/>
    </source>
</evidence>
<reference evidence="1" key="1">
    <citation type="submission" date="2021-01" db="EMBL/GenBank/DDBJ databases">
        <title>Whole genome shotgun sequence of Actinoplanes siamensis NBRC 109076.</title>
        <authorList>
            <person name="Komaki H."/>
            <person name="Tamura T."/>
        </authorList>
    </citation>
    <scope>NUCLEOTIDE SEQUENCE</scope>
    <source>
        <strain evidence="1">NBRC 109076</strain>
    </source>
</reference>
<proteinExistence type="predicted"/>
<evidence type="ECO:0008006" key="3">
    <source>
        <dbReference type="Google" id="ProtNLM"/>
    </source>
</evidence>
<keyword evidence="2" id="KW-1185">Reference proteome</keyword>
<sequence length="261" mass="27823">MAEVYETAPRRRRGRGLLIFVVILLLLLLGGAFVADRWGKGFAEGVIADKVAEQVRAQRATSDTPEVTIEGFPFVTQVLDGRYQEIHIQVPNLTAPIENDRKIALPVLDIHAKDVRASLDTLRSGAGDVVVGAVTANGTIDYPQLVALLGQKGVQLSEKDGKLIGAVRVTALGQQVDLSGTAKLTVVENAIQVRFADVKATNLPDLPLIQNIVDAQARRMALDIPAPKLPMQLKVQSVTATPAGLNVTFGADEVNLNAGGL</sequence>
<accession>A0A919N7U6</accession>
<gene>
    <name evidence="1" type="ORF">Asi03nite_35490</name>
</gene>
<dbReference type="RefSeq" id="WP_203681035.1">
    <property type="nucleotide sequence ID" value="NZ_BOMW01000033.1"/>
</dbReference>
<dbReference type="Proteomes" id="UP000629619">
    <property type="component" value="Unassembled WGS sequence"/>
</dbReference>
<evidence type="ECO:0000313" key="2">
    <source>
        <dbReference type="Proteomes" id="UP000629619"/>
    </source>
</evidence>
<organism evidence="1 2">
    <name type="scientific">Actinoplanes siamensis</name>
    <dbReference type="NCBI Taxonomy" id="1223317"/>
    <lineage>
        <taxon>Bacteria</taxon>
        <taxon>Bacillati</taxon>
        <taxon>Actinomycetota</taxon>
        <taxon>Actinomycetes</taxon>
        <taxon>Micromonosporales</taxon>
        <taxon>Micromonosporaceae</taxon>
        <taxon>Actinoplanes</taxon>
    </lineage>
</organism>